<dbReference type="AlphaFoldDB" id="A0AAV7BGE8"/>
<comment type="caution">
    <text evidence="2">The sequence shown here is derived from an EMBL/GenBank/DDBJ whole genome shotgun (WGS) entry which is preliminary data.</text>
</comment>
<sequence>MYSKEFLLYVLYLLTCCVLLYTCVRHRHQLHKYLTCPAITWLPGAVVSLLNTHTGCRGRQHQEAHGGAITPVVANLWHWCQRWHSEASLWAHRLSPRHRVCQTWHLPAVSGSPSSALLL</sequence>
<feature type="transmembrane region" description="Helical" evidence="1">
    <location>
        <begin position="6"/>
        <end position="24"/>
    </location>
</feature>
<keyword evidence="1" id="KW-0812">Transmembrane</keyword>
<dbReference type="EMBL" id="WNYA01000005">
    <property type="protein sequence ID" value="KAG8571676.1"/>
    <property type="molecule type" value="Genomic_DNA"/>
</dbReference>
<evidence type="ECO:0008006" key="4">
    <source>
        <dbReference type="Google" id="ProtNLM"/>
    </source>
</evidence>
<evidence type="ECO:0000256" key="1">
    <source>
        <dbReference type="SAM" id="Phobius"/>
    </source>
</evidence>
<dbReference type="Proteomes" id="UP000824782">
    <property type="component" value="Unassembled WGS sequence"/>
</dbReference>
<organism evidence="2 3">
    <name type="scientific">Engystomops pustulosus</name>
    <name type="common">Tungara frog</name>
    <name type="synonym">Physalaemus pustulosus</name>
    <dbReference type="NCBI Taxonomy" id="76066"/>
    <lineage>
        <taxon>Eukaryota</taxon>
        <taxon>Metazoa</taxon>
        <taxon>Chordata</taxon>
        <taxon>Craniata</taxon>
        <taxon>Vertebrata</taxon>
        <taxon>Euteleostomi</taxon>
        <taxon>Amphibia</taxon>
        <taxon>Batrachia</taxon>
        <taxon>Anura</taxon>
        <taxon>Neobatrachia</taxon>
        <taxon>Hyloidea</taxon>
        <taxon>Leptodactylidae</taxon>
        <taxon>Leiuperinae</taxon>
        <taxon>Engystomops</taxon>
    </lineage>
</organism>
<accession>A0AAV7BGE8</accession>
<keyword evidence="1" id="KW-1133">Transmembrane helix</keyword>
<evidence type="ECO:0000313" key="2">
    <source>
        <dbReference type="EMBL" id="KAG8571676.1"/>
    </source>
</evidence>
<evidence type="ECO:0000313" key="3">
    <source>
        <dbReference type="Proteomes" id="UP000824782"/>
    </source>
</evidence>
<proteinExistence type="predicted"/>
<protein>
    <recommendedName>
        <fullName evidence="4">Secreted protein</fullName>
    </recommendedName>
</protein>
<gene>
    <name evidence="2" type="ORF">GDO81_011748</name>
</gene>
<keyword evidence="3" id="KW-1185">Reference proteome</keyword>
<name>A0AAV7BGE8_ENGPU</name>
<keyword evidence="1" id="KW-0472">Membrane</keyword>
<reference evidence="2" key="1">
    <citation type="thesis" date="2020" institute="ProQuest LLC" country="789 East Eisenhower Parkway, Ann Arbor, MI, USA">
        <title>Comparative Genomics and Chromosome Evolution.</title>
        <authorList>
            <person name="Mudd A.B."/>
        </authorList>
    </citation>
    <scope>NUCLEOTIDE SEQUENCE</scope>
    <source>
        <strain evidence="2">237g6f4</strain>
        <tissue evidence="2">Blood</tissue>
    </source>
</reference>